<keyword evidence="1" id="KW-1133">Transmembrane helix</keyword>
<evidence type="ECO:0000313" key="4">
    <source>
        <dbReference type="Proteomes" id="UP001482154"/>
    </source>
</evidence>
<feature type="transmembrane region" description="Helical" evidence="1">
    <location>
        <begin position="156"/>
        <end position="173"/>
    </location>
</feature>
<proteinExistence type="predicted"/>
<organism evidence="3 4">
    <name type="scientific">Anaerostipes amylophilus</name>
    <dbReference type="NCBI Taxonomy" id="2981779"/>
    <lineage>
        <taxon>Bacteria</taxon>
        <taxon>Bacillati</taxon>
        <taxon>Bacillota</taxon>
        <taxon>Clostridia</taxon>
        <taxon>Lachnospirales</taxon>
        <taxon>Lachnospiraceae</taxon>
        <taxon>Anaerostipes</taxon>
    </lineage>
</organism>
<sequence length="184" mass="21562">MLQKIKYLSFFIKEDMMEPLRYLIVACSIGMVFLMLLKMFDMIFPQGKHFHRKKYVWTLILIYAIVFINVGFFSRESGTRTDVSLKLFETWGNSMIAHAYFVENIIMFIPYGILLPIAFKRIRKIWMCVGSACMISCMLEVMQHMTGRGYAQIDDVMTNTIGAAVGYVVWKIFDKLRLVFFKKP</sequence>
<dbReference type="Proteomes" id="UP001482154">
    <property type="component" value="Unassembled WGS sequence"/>
</dbReference>
<dbReference type="EMBL" id="JBBNIN010000028">
    <property type="protein sequence ID" value="MEQ2712016.1"/>
    <property type="molecule type" value="Genomic_DNA"/>
</dbReference>
<feature type="transmembrane region" description="Helical" evidence="1">
    <location>
        <begin position="125"/>
        <end position="144"/>
    </location>
</feature>
<keyword evidence="1" id="KW-0472">Membrane</keyword>
<feature type="transmembrane region" description="Helical" evidence="1">
    <location>
        <begin position="95"/>
        <end position="118"/>
    </location>
</feature>
<evidence type="ECO:0000259" key="2">
    <source>
        <dbReference type="Pfam" id="PF04892"/>
    </source>
</evidence>
<dbReference type="RefSeq" id="WP_349111320.1">
    <property type="nucleotide sequence ID" value="NZ_JBBNIN010000028.1"/>
</dbReference>
<keyword evidence="1" id="KW-0812">Transmembrane</keyword>
<dbReference type="PANTHER" id="PTHR36834">
    <property type="entry name" value="MEMBRANE PROTEIN-RELATED"/>
    <property type="match status" value="1"/>
</dbReference>
<name>A0ABV1IXR5_9FIRM</name>
<comment type="caution">
    <text evidence="3">The sequence shown here is derived from an EMBL/GenBank/DDBJ whole genome shotgun (WGS) entry which is preliminary data.</text>
</comment>
<feature type="transmembrane region" description="Helical" evidence="1">
    <location>
        <begin position="55"/>
        <end position="75"/>
    </location>
</feature>
<dbReference type="InterPro" id="IPR053150">
    <property type="entry name" value="Teicoplanin_resist-assoc"/>
</dbReference>
<dbReference type="InterPro" id="IPR006976">
    <property type="entry name" value="VanZ-like"/>
</dbReference>
<feature type="transmembrane region" description="Helical" evidence="1">
    <location>
        <begin position="20"/>
        <end position="43"/>
    </location>
</feature>
<dbReference type="PANTHER" id="PTHR36834:SF1">
    <property type="entry name" value="INTEGRAL MEMBRANE PROTEIN"/>
    <property type="match status" value="1"/>
</dbReference>
<accession>A0ABV1IXR5</accession>
<evidence type="ECO:0000256" key="1">
    <source>
        <dbReference type="SAM" id="Phobius"/>
    </source>
</evidence>
<dbReference type="Pfam" id="PF04892">
    <property type="entry name" value="VanZ"/>
    <property type="match status" value="1"/>
</dbReference>
<reference evidence="3 4" key="1">
    <citation type="submission" date="2024-04" db="EMBL/GenBank/DDBJ databases">
        <title>Human intestinal bacterial collection.</title>
        <authorList>
            <person name="Pauvert C."/>
            <person name="Hitch T.C.A."/>
            <person name="Clavel T."/>
        </authorList>
    </citation>
    <scope>NUCLEOTIDE SEQUENCE [LARGE SCALE GENOMIC DNA]</scope>
    <source>
        <strain evidence="3 4">CLA-AA-H249</strain>
    </source>
</reference>
<gene>
    <name evidence="3" type="ORF">AAAU51_12720</name>
</gene>
<keyword evidence="4" id="KW-1185">Reference proteome</keyword>
<feature type="domain" description="VanZ-like" evidence="2">
    <location>
        <begin position="57"/>
        <end position="173"/>
    </location>
</feature>
<evidence type="ECO:0000313" key="3">
    <source>
        <dbReference type="EMBL" id="MEQ2712016.1"/>
    </source>
</evidence>
<protein>
    <submittedName>
        <fullName evidence="3">VanZ family protein</fullName>
    </submittedName>
</protein>